<keyword evidence="1" id="KW-0732">Signal</keyword>
<accession>A0AB36K5L3</accession>
<dbReference type="Proteomes" id="UP000188726">
    <property type="component" value="Unassembled WGS sequence"/>
</dbReference>
<dbReference type="InterPro" id="IPR011990">
    <property type="entry name" value="TPR-like_helical_dom_sf"/>
</dbReference>
<comment type="caution">
    <text evidence="2">The sequence shown here is derived from an EMBL/GenBank/DDBJ whole genome shotgun (WGS) entry which is preliminary data.</text>
</comment>
<gene>
    <name evidence="2" type="ORF">BZG09_11345</name>
</gene>
<protein>
    <recommendedName>
        <fullName evidence="4">Sel1 repeat family protein</fullName>
    </recommendedName>
</protein>
<dbReference type="Gene3D" id="1.25.40.10">
    <property type="entry name" value="Tetratricopeptide repeat domain"/>
    <property type="match status" value="1"/>
</dbReference>
<feature type="chain" id="PRO_5044246136" description="Sel1 repeat family protein" evidence="1">
    <location>
        <begin position="22"/>
        <end position="347"/>
    </location>
</feature>
<evidence type="ECO:0008006" key="4">
    <source>
        <dbReference type="Google" id="ProtNLM"/>
    </source>
</evidence>
<dbReference type="AlphaFoldDB" id="A0AB36K5L3"/>
<dbReference type="SUPFAM" id="SSF81901">
    <property type="entry name" value="HCP-like"/>
    <property type="match status" value="2"/>
</dbReference>
<evidence type="ECO:0000313" key="3">
    <source>
        <dbReference type="Proteomes" id="UP000188726"/>
    </source>
</evidence>
<dbReference type="EMBL" id="MUEO01000028">
    <property type="protein sequence ID" value="OOE43224.1"/>
    <property type="molecule type" value="Genomic_DNA"/>
</dbReference>
<feature type="signal peptide" evidence="1">
    <location>
        <begin position="1"/>
        <end position="21"/>
    </location>
</feature>
<reference evidence="2 3" key="1">
    <citation type="journal article" date="2017" name="Genome Announc.">
        <title>Draft Genome Sequences of Salinivibrio proteolyticus, Salinivibrio sharmensis, Salinivibrio siamensis, Salinivibrio costicola subsp. alcaliphilus, Salinivibrio costicola subsp. vallismortis, and 29 New Isolates Belonging to the Genus Salinivibrio.</title>
        <authorList>
            <person name="Lopez-Hermoso C."/>
            <person name="de la Haba R.R."/>
            <person name="Sanchez-Porro C."/>
            <person name="Bayliss S.C."/>
            <person name="Feil E.J."/>
            <person name="Ventosa A."/>
        </authorList>
    </citation>
    <scope>NUCLEOTIDE SEQUENCE [LARGE SCALE GENOMIC DNA]</scope>
    <source>
        <strain evidence="2 3">IC202</strain>
    </source>
</reference>
<sequence>MKFISLLICIFLGTFFSAAFSQAKSLGEGMSLLNEEKYKEAREIFREFSEQGNAKASYWLAYTQFKTSNTLEAGSSLLKSAEGGNPWAMATLAGTYMPEVDRSFCGFLGWPCDEQWVDRAIEGWEKLAEKGDGKAMYALLYHDPSWWQYIPIYRDYRYGQLASKLYNHKGYAFFYDNDFWSWVNEDIRLKYLEKMAKKGNMVATYKTAFLYKDLGDVETALRWIDYGVRENDFNALTFKSIIFIPYMREHEIGGEAEKTSKKAYFYCMVAHEINKSYDCTINTFFDDVYDEGSKEPRYFSRYTGEEVTKEEIRSIEKSARQRAEGFKANLYLDETTVEFFKGFRKNL</sequence>
<evidence type="ECO:0000313" key="2">
    <source>
        <dbReference type="EMBL" id="OOE43224.1"/>
    </source>
</evidence>
<name>A0AB36K5L3_9GAMM</name>
<proteinExistence type="predicted"/>
<organism evidence="2 3">
    <name type="scientific">Salinivibrio kushneri</name>
    <dbReference type="NCBI Taxonomy" id="1908198"/>
    <lineage>
        <taxon>Bacteria</taxon>
        <taxon>Pseudomonadati</taxon>
        <taxon>Pseudomonadota</taxon>
        <taxon>Gammaproteobacteria</taxon>
        <taxon>Vibrionales</taxon>
        <taxon>Vibrionaceae</taxon>
        <taxon>Salinivibrio</taxon>
    </lineage>
</organism>
<dbReference type="RefSeq" id="WP_077458864.1">
    <property type="nucleotide sequence ID" value="NZ_MUEO01000028.1"/>
</dbReference>
<evidence type="ECO:0000256" key="1">
    <source>
        <dbReference type="SAM" id="SignalP"/>
    </source>
</evidence>